<reference evidence="6 8" key="1">
    <citation type="submission" date="2024-04" db="EMBL/GenBank/DDBJ databases">
        <title>Tritrichomonas musculus Genome.</title>
        <authorList>
            <person name="Alves-Ferreira E."/>
            <person name="Grigg M."/>
            <person name="Lorenzi H."/>
            <person name="Galac M."/>
        </authorList>
    </citation>
    <scope>NUCLEOTIDE SEQUENCE [LARGE SCALE GENOMIC DNA]</scope>
    <source>
        <strain evidence="6 8">EAF2021</strain>
    </source>
</reference>
<accession>A0ABR2GKE1</accession>
<dbReference type="SUPFAM" id="SSF53098">
    <property type="entry name" value="Ribonuclease H-like"/>
    <property type="match status" value="1"/>
</dbReference>
<proteinExistence type="predicted"/>
<keyword evidence="2" id="KW-0479">Metal-binding</keyword>
<dbReference type="Proteomes" id="UP001470230">
    <property type="component" value="Unassembled WGS sequence"/>
</dbReference>
<evidence type="ECO:0000256" key="2">
    <source>
        <dbReference type="ARBA" id="ARBA00022723"/>
    </source>
</evidence>
<keyword evidence="3" id="KW-0863">Zinc-finger</keyword>
<evidence type="ECO:0000256" key="5">
    <source>
        <dbReference type="ARBA" id="ARBA00023242"/>
    </source>
</evidence>
<gene>
    <name evidence="6" type="ORF">M9Y10_036597</name>
    <name evidence="7" type="ORF">M9Y10_038538</name>
</gene>
<evidence type="ECO:0000313" key="7">
    <source>
        <dbReference type="EMBL" id="KAK8887491.1"/>
    </source>
</evidence>
<evidence type="ECO:0000256" key="4">
    <source>
        <dbReference type="ARBA" id="ARBA00022833"/>
    </source>
</evidence>
<evidence type="ECO:0000313" key="8">
    <source>
        <dbReference type="Proteomes" id="UP001470230"/>
    </source>
</evidence>
<dbReference type="InterPro" id="IPR012337">
    <property type="entry name" value="RNaseH-like_sf"/>
</dbReference>
<comment type="caution">
    <text evidence="6">The sequence shown here is derived from an EMBL/GenBank/DDBJ whole genome shotgun (WGS) entry which is preliminary data.</text>
</comment>
<dbReference type="EMBL" id="JAPFFF010000006">
    <property type="protein sequence ID" value="KAK8887491.1"/>
    <property type="molecule type" value="Genomic_DNA"/>
</dbReference>
<protein>
    <recommendedName>
        <fullName evidence="9">DUF659 domain-containing protein</fullName>
    </recommendedName>
</protein>
<comment type="subcellular location">
    <subcellularLocation>
        <location evidence="1">Nucleus</location>
    </subcellularLocation>
</comment>
<evidence type="ECO:0000256" key="1">
    <source>
        <dbReference type="ARBA" id="ARBA00004123"/>
    </source>
</evidence>
<dbReference type="EMBL" id="JAPFFF010000520">
    <property type="protein sequence ID" value="KAK8834087.1"/>
    <property type="molecule type" value="Genomic_DNA"/>
</dbReference>
<dbReference type="PANTHER" id="PTHR46481">
    <property type="entry name" value="ZINC FINGER BED DOMAIN-CONTAINING PROTEIN 4"/>
    <property type="match status" value="1"/>
</dbReference>
<keyword evidence="5" id="KW-0539">Nucleus</keyword>
<dbReference type="InterPro" id="IPR052035">
    <property type="entry name" value="ZnF_BED_domain_contain"/>
</dbReference>
<sequence>MITNHFMQTIYQITPKMDVCYLGVDEWTDKVKRNFLGITLQGLINDKFDKKVVCFKKIDAEKVTGEYLQTKIEKKINDYNIQNNFGGIISDGASNMIAAFDNARYKRKCCVCHVLNFLLRDIHDVFSQRLNGLQMVVFKIKNSYDFVKMCEQANISTKKLTSFTPTIWYGLFQTIHCFNHSFEVALDFIAKHKMESPFTCDELELFKEFELFLSYIKDAIKLFEASSFGQSGKIFAEIHMKESLLIMLDNSQFIKKQKDQINEIITNRIAIIEESWGDLIFAVALLHPNKFFPQILSNETKT</sequence>
<evidence type="ECO:0008006" key="9">
    <source>
        <dbReference type="Google" id="ProtNLM"/>
    </source>
</evidence>
<keyword evidence="4" id="KW-0862">Zinc</keyword>
<dbReference type="PANTHER" id="PTHR46481:SF10">
    <property type="entry name" value="ZINC FINGER BED DOMAIN-CONTAINING PROTEIN 39"/>
    <property type="match status" value="1"/>
</dbReference>
<organism evidence="6 8">
    <name type="scientific">Tritrichomonas musculus</name>
    <dbReference type="NCBI Taxonomy" id="1915356"/>
    <lineage>
        <taxon>Eukaryota</taxon>
        <taxon>Metamonada</taxon>
        <taxon>Parabasalia</taxon>
        <taxon>Tritrichomonadida</taxon>
        <taxon>Tritrichomonadidae</taxon>
        <taxon>Tritrichomonas</taxon>
    </lineage>
</organism>
<evidence type="ECO:0000313" key="6">
    <source>
        <dbReference type="EMBL" id="KAK8834087.1"/>
    </source>
</evidence>
<name>A0ABR2GKE1_9EUKA</name>
<keyword evidence="8" id="KW-1185">Reference proteome</keyword>
<evidence type="ECO:0000256" key="3">
    <source>
        <dbReference type="ARBA" id="ARBA00022771"/>
    </source>
</evidence>